<accession>F3ZXQ7</accession>
<sequence>MDKLIDLRSDTVTVPTEKMRKAMYKAEVGDDVYRDDPTMLRLERLAAQTMGKEDALFIPSGTMGNQLAIMTHTQRGEEIITEAEAHIFYYEVGALGFLAGVQAKQLKGHMGALNPDEVEAAIRMEDLHFPRTALICEENTHNRAGGTVVPLDTMEAVYRVAHEHDIPVHLDGARIFNAATALGVEAKDVAQWADSVMFCVSKGLCAPVGSLLTGSKAFIDKARKIRKMLGGGMRQSGVLAAAAIVAITDMPQRLYEDHENARILAQGLAEIKGINVDLDTVQTNMINFDITDTGLNGNQLAEIIRPYGIKIAGSPNGKMRFVTHYYVTRDDVYRVLAVMKELIEEPVFAMSRNA</sequence>
<dbReference type="InterPro" id="IPR023603">
    <property type="entry name" value="Low_specificity_L-TA-like"/>
</dbReference>
<dbReference type="EMBL" id="CP002360">
    <property type="protein sequence ID" value="AEE95564.1"/>
    <property type="molecule type" value="Genomic_DNA"/>
</dbReference>
<dbReference type="AlphaFoldDB" id="F3ZXQ7"/>
<organism evidence="7 8">
    <name type="scientific">Mahella australiensis (strain DSM 15567 / CIP 107919 / 50-1 BON)</name>
    <dbReference type="NCBI Taxonomy" id="697281"/>
    <lineage>
        <taxon>Bacteria</taxon>
        <taxon>Bacillati</taxon>
        <taxon>Bacillota</taxon>
        <taxon>Clostridia</taxon>
        <taxon>Thermoanaerobacterales</taxon>
        <taxon>Thermoanaerobacterales Family IV. Incertae Sedis</taxon>
        <taxon>Mahella</taxon>
    </lineage>
</organism>
<dbReference type="Gene3D" id="3.90.1150.10">
    <property type="entry name" value="Aspartate Aminotransferase, domain 1"/>
    <property type="match status" value="1"/>
</dbReference>
<dbReference type="GO" id="GO:0008732">
    <property type="term" value="F:L-allo-threonine aldolase activity"/>
    <property type="evidence" value="ECO:0007669"/>
    <property type="project" value="TreeGrafter"/>
</dbReference>
<dbReference type="InterPro" id="IPR015421">
    <property type="entry name" value="PyrdxlP-dep_Trfase_major"/>
</dbReference>
<dbReference type="HOGENOM" id="CLU_029381_0_4_9"/>
<dbReference type="EC" id="4.1.2.5" evidence="7"/>
<comment type="similarity">
    <text evidence="2">Belongs to the threonine aldolase family.</text>
</comment>
<keyword evidence="3" id="KW-0663">Pyridoxal phosphate</keyword>
<dbReference type="Gene3D" id="3.40.640.10">
    <property type="entry name" value="Type I PLP-dependent aspartate aminotransferase-like (Major domain)"/>
    <property type="match status" value="1"/>
</dbReference>
<evidence type="ECO:0000256" key="1">
    <source>
        <dbReference type="ARBA" id="ARBA00001933"/>
    </source>
</evidence>
<dbReference type="SUPFAM" id="SSF53383">
    <property type="entry name" value="PLP-dependent transferases"/>
    <property type="match status" value="1"/>
</dbReference>
<reference evidence="8" key="1">
    <citation type="submission" date="2010-11" db="EMBL/GenBank/DDBJ databases">
        <title>The complete genome of Mahella australiensis DSM 15567.</title>
        <authorList>
            <consortium name="US DOE Joint Genome Institute (JGI-PGF)"/>
            <person name="Lucas S."/>
            <person name="Copeland A."/>
            <person name="Lapidus A."/>
            <person name="Bruce D."/>
            <person name="Goodwin L."/>
            <person name="Pitluck S."/>
            <person name="Kyrpides N."/>
            <person name="Mavromatis K."/>
            <person name="Pagani I."/>
            <person name="Ivanova N."/>
            <person name="Teshima H."/>
            <person name="Brettin T."/>
            <person name="Detter J.C."/>
            <person name="Han C."/>
            <person name="Tapia R."/>
            <person name="Land M."/>
            <person name="Hauser L."/>
            <person name="Markowitz V."/>
            <person name="Cheng J.-F."/>
            <person name="Hugenholtz P."/>
            <person name="Woyke T."/>
            <person name="Wu D."/>
            <person name="Spring S."/>
            <person name="Pukall R."/>
            <person name="Steenblock K."/>
            <person name="Schneider S."/>
            <person name="Klenk H.-P."/>
            <person name="Eisen J.A."/>
        </authorList>
    </citation>
    <scope>NUCLEOTIDE SEQUENCE [LARGE SCALE GENOMIC DNA]</scope>
    <source>
        <strain evidence="8">DSM 15567 / CIP 107919 / 50-1 BON</strain>
    </source>
</reference>
<feature type="modified residue" description="N6-(pyridoxal phosphate)lysine" evidence="5">
    <location>
        <position position="202"/>
    </location>
</feature>
<feature type="domain" description="Aromatic amino acid beta-eliminating lyase/threonine aldolase" evidence="6">
    <location>
        <begin position="6"/>
        <end position="289"/>
    </location>
</feature>
<dbReference type="CDD" id="cd06502">
    <property type="entry name" value="TA_like"/>
    <property type="match status" value="1"/>
</dbReference>
<dbReference type="STRING" id="697281.Mahau_0348"/>
<reference evidence="7 8" key="2">
    <citation type="journal article" date="2011" name="Stand. Genomic Sci.">
        <title>Complete genome sequence of Mahella australiensis type strain (50-1 BON).</title>
        <authorList>
            <person name="Sikorski J."/>
            <person name="Teshima H."/>
            <person name="Nolan M."/>
            <person name="Lucas S."/>
            <person name="Hammon N."/>
            <person name="Deshpande S."/>
            <person name="Cheng J.F."/>
            <person name="Pitluck S."/>
            <person name="Liolios K."/>
            <person name="Pagani I."/>
            <person name="Ivanova N."/>
            <person name="Huntemann M."/>
            <person name="Mavromatis K."/>
            <person name="Ovchinikova G."/>
            <person name="Pati A."/>
            <person name="Tapia R."/>
            <person name="Han C."/>
            <person name="Goodwin L."/>
            <person name="Chen A."/>
            <person name="Palaniappan K."/>
            <person name="Land M."/>
            <person name="Hauser L."/>
            <person name="Ngatchou-Djao O.D."/>
            <person name="Rohde M."/>
            <person name="Pukall R."/>
            <person name="Spring S."/>
            <person name="Abt B."/>
            <person name="Goker M."/>
            <person name="Detter J.C."/>
            <person name="Woyke T."/>
            <person name="Bristow J."/>
            <person name="Markowitz V."/>
            <person name="Hugenholtz P."/>
            <person name="Eisen J.A."/>
            <person name="Kyrpides N.C."/>
            <person name="Klenk H.P."/>
            <person name="Lapidus A."/>
        </authorList>
    </citation>
    <scope>NUCLEOTIDE SEQUENCE [LARGE SCALE GENOMIC DNA]</scope>
    <source>
        <strain evidence="8">DSM 15567 / CIP 107919 / 50-1 BON</strain>
    </source>
</reference>
<gene>
    <name evidence="7" type="ordered locus">Mahau_0348</name>
</gene>
<proteinExistence type="inferred from homology"/>
<evidence type="ECO:0000256" key="3">
    <source>
        <dbReference type="ARBA" id="ARBA00022898"/>
    </source>
</evidence>
<dbReference type="NCBIfam" id="NF041359">
    <property type="entry name" value="GntG_guanitoxin"/>
    <property type="match status" value="1"/>
</dbReference>
<dbReference type="GO" id="GO:0005829">
    <property type="term" value="C:cytosol"/>
    <property type="evidence" value="ECO:0007669"/>
    <property type="project" value="TreeGrafter"/>
</dbReference>
<keyword evidence="8" id="KW-1185">Reference proteome</keyword>
<dbReference type="InterPro" id="IPR001597">
    <property type="entry name" value="ArAA_b-elim_lyase/Thr_aldolase"/>
</dbReference>
<name>F3ZXQ7_MAHA5</name>
<evidence type="ECO:0000256" key="5">
    <source>
        <dbReference type="PIRSR" id="PIRSR017617-1"/>
    </source>
</evidence>
<dbReference type="FunFam" id="3.40.640.10:FF:000030">
    <property type="entry name" value="Low-specificity L-threonine aldolase"/>
    <property type="match status" value="1"/>
</dbReference>
<dbReference type="PANTHER" id="PTHR48097">
    <property type="entry name" value="L-THREONINE ALDOLASE-RELATED"/>
    <property type="match status" value="1"/>
</dbReference>
<dbReference type="Pfam" id="PF01212">
    <property type="entry name" value="Beta_elim_lyase"/>
    <property type="match status" value="1"/>
</dbReference>
<dbReference type="NCBIfam" id="NF007825">
    <property type="entry name" value="PRK10534.1"/>
    <property type="match status" value="1"/>
</dbReference>
<dbReference type="InterPro" id="IPR015424">
    <property type="entry name" value="PyrdxlP-dep_Trfase"/>
</dbReference>
<dbReference type="OrthoDB" id="9774495at2"/>
<dbReference type="eggNOG" id="COG2008">
    <property type="taxonomic scope" value="Bacteria"/>
</dbReference>
<dbReference type="Proteomes" id="UP000008457">
    <property type="component" value="Chromosome"/>
</dbReference>
<keyword evidence="4 7" id="KW-0456">Lyase</keyword>
<evidence type="ECO:0000313" key="8">
    <source>
        <dbReference type="Proteomes" id="UP000008457"/>
    </source>
</evidence>
<comment type="cofactor">
    <cofactor evidence="1">
        <name>pyridoxal 5'-phosphate</name>
        <dbReference type="ChEBI" id="CHEBI:597326"/>
    </cofactor>
</comment>
<dbReference type="GO" id="GO:0006567">
    <property type="term" value="P:L-threonine catabolic process"/>
    <property type="evidence" value="ECO:0007669"/>
    <property type="project" value="TreeGrafter"/>
</dbReference>
<evidence type="ECO:0000313" key="7">
    <source>
        <dbReference type="EMBL" id="AEE95564.1"/>
    </source>
</evidence>
<dbReference type="PANTHER" id="PTHR48097:SF9">
    <property type="entry name" value="L-THREONINE ALDOLASE"/>
    <property type="match status" value="1"/>
</dbReference>
<evidence type="ECO:0000259" key="6">
    <source>
        <dbReference type="Pfam" id="PF01212"/>
    </source>
</evidence>
<dbReference type="InterPro" id="IPR015422">
    <property type="entry name" value="PyrdxlP-dep_Trfase_small"/>
</dbReference>
<dbReference type="PIRSF" id="PIRSF017617">
    <property type="entry name" value="Thr_aldolase"/>
    <property type="match status" value="1"/>
</dbReference>
<dbReference type="KEGG" id="mas:Mahau_0348"/>
<dbReference type="FunFam" id="3.90.1150.10:FF:000041">
    <property type="entry name" value="Low-specificity L-threonine aldolase"/>
    <property type="match status" value="1"/>
</dbReference>
<evidence type="ECO:0000256" key="2">
    <source>
        <dbReference type="ARBA" id="ARBA00006966"/>
    </source>
</evidence>
<protein>
    <submittedName>
        <fullName evidence="7">L-threonine aldolase</fullName>
        <ecNumber evidence="7">4.1.2.5</ecNumber>
    </submittedName>
</protein>
<evidence type="ECO:0000256" key="4">
    <source>
        <dbReference type="ARBA" id="ARBA00023239"/>
    </source>
</evidence>
<dbReference type="RefSeq" id="WP_013779997.1">
    <property type="nucleotide sequence ID" value="NC_015520.1"/>
</dbReference>
<dbReference type="GO" id="GO:0006545">
    <property type="term" value="P:glycine biosynthetic process"/>
    <property type="evidence" value="ECO:0007669"/>
    <property type="project" value="TreeGrafter"/>
</dbReference>